<dbReference type="HOGENOM" id="CLU_147161_0_0_11"/>
<evidence type="ECO:0000256" key="1">
    <source>
        <dbReference type="ARBA" id="ARBA00004141"/>
    </source>
</evidence>
<evidence type="ECO:0000313" key="8">
    <source>
        <dbReference type="EMBL" id="EPD33989.1"/>
    </source>
</evidence>
<dbReference type="PANTHER" id="PTHR38459">
    <property type="entry name" value="PROPHAGE BACTOPRENOL-LINKED GLUCOSE TRANSLOCASE HOMOLOG"/>
    <property type="match status" value="1"/>
</dbReference>
<reference evidence="8 9" key="1">
    <citation type="submission" date="2013-04" db="EMBL/GenBank/DDBJ databases">
        <title>The Genome Sequence of Propionimicrobium lymphophilum ACS-093-V-SCH5.</title>
        <authorList>
            <consortium name="The Broad Institute Genomics Platform"/>
            <person name="Earl A."/>
            <person name="Ward D."/>
            <person name="Feldgarden M."/>
            <person name="Gevers D."/>
            <person name="Saerens B."/>
            <person name="Vaneechoutte M."/>
            <person name="Walker B."/>
            <person name="Young S."/>
            <person name="Zeng Q."/>
            <person name="Gargeya S."/>
            <person name="Fitzgerald M."/>
            <person name="Haas B."/>
            <person name="Abouelleil A."/>
            <person name="Allen A.W."/>
            <person name="Alvarado L."/>
            <person name="Arachchi H.M."/>
            <person name="Berlin A.M."/>
            <person name="Chapman S.B."/>
            <person name="Gainer-Dewar J."/>
            <person name="Goldberg J."/>
            <person name="Griggs A."/>
            <person name="Gujja S."/>
            <person name="Hansen M."/>
            <person name="Howarth C."/>
            <person name="Imamovic A."/>
            <person name="Ireland A."/>
            <person name="Larimer J."/>
            <person name="McCowan C."/>
            <person name="Murphy C."/>
            <person name="Pearson M."/>
            <person name="Poon T.W."/>
            <person name="Priest M."/>
            <person name="Roberts A."/>
            <person name="Saif S."/>
            <person name="Shea T."/>
            <person name="Sisk P."/>
            <person name="Sykes S."/>
            <person name="Wortman J."/>
            <person name="Nusbaum C."/>
            <person name="Birren B."/>
        </authorList>
    </citation>
    <scope>NUCLEOTIDE SEQUENCE [LARGE SCALE GENOMIC DNA]</scope>
    <source>
        <strain evidence="8 9">ACS-093-V-SCH5</strain>
    </source>
</reference>
<feature type="transmembrane region" description="Helical" evidence="6">
    <location>
        <begin position="103"/>
        <end position="127"/>
    </location>
</feature>
<evidence type="ECO:0000259" key="7">
    <source>
        <dbReference type="Pfam" id="PF04138"/>
    </source>
</evidence>
<accession>S2X1T9</accession>
<feature type="transmembrane region" description="Helical" evidence="6">
    <location>
        <begin position="40"/>
        <end position="59"/>
    </location>
</feature>
<evidence type="ECO:0000256" key="5">
    <source>
        <dbReference type="ARBA" id="ARBA00023136"/>
    </source>
</evidence>
<comment type="subcellular location">
    <subcellularLocation>
        <location evidence="1">Membrane</location>
        <topology evidence="1">Multi-pass membrane protein</topology>
    </subcellularLocation>
</comment>
<dbReference type="EMBL" id="AGZR01000001">
    <property type="protein sequence ID" value="EPD33989.1"/>
    <property type="molecule type" value="Genomic_DNA"/>
</dbReference>
<feature type="transmembrane region" description="Helical" evidence="6">
    <location>
        <begin position="79"/>
        <end position="97"/>
    </location>
</feature>
<evidence type="ECO:0000256" key="3">
    <source>
        <dbReference type="ARBA" id="ARBA00022692"/>
    </source>
</evidence>
<dbReference type="Pfam" id="PF04138">
    <property type="entry name" value="GtrA_DPMS_TM"/>
    <property type="match status" value="1"/>
</dbReference>
<organism evidence="8 9">
    <name type="scientific">Propionimicrobium lymphophilum ACS-093-V-SCH5</name>
    <dbReference type="NCBI Taxonomy" id="883161"/>
    <lineage>
        <taxon>Bacteria</taxon>
        <taxon>Bacillati</taxon>
        <taxon>Actinomycetota</taxon>
        <taxon>Actinomycetes</taxon>
        <taxon>Propionibacteriales</taxon>
        <taxon>Propionibacteriaceae</taxon>
        <taxon>Propionimicrobium</taxon>
    </lineage>
</organism>
<dbReference type="InterPro" id="IPR007267">
    <property type="entry name" value="GtrA_DPMS_TM"/>
</dbReference>
<dbReference type="GO" id="GO:0005886">
    <property type="term" value="C:plasma membrane"/>
    <property type="evidence" value="ECO:0007669"/>
    <property type="project" value="TreeGrafter"/>
</dbReference>
<dbReference type="InterPro" id="IPR051401">
    <property type="entry name" value="GtrA_CellWall_Glycosyl"/>
</dbReference>
<comment type="similarity">
    <text evidence="2">Belongs to the GtrA family.</text>
</comment>
<dbReference type="STRING" id="883161.HMPREF9306_00022"/>
<dbReference type="AlphaFoldDB" id="S2X1T9"/>
<keyword evidence="4 6" id="KW-1133">Transmembrane helix</keyword>
<protein>
    <recommendedName>
        <fullName evidence="7">GtrA/DPMS transmembrane domain-containing protein</fullName>
    </recommendedName>
</protein>
<feature type="domain" description="GtrA/DPMS transmembrane" evidence="7">
    <location>
        <begin position="16"/>
        <end position="127"/>
    </location>
</feature>
<proteinExistence type="inferred from homology"/>
<dbReference type="OrthoDB" id="2082501at2"/>
<keyword evidence="9" id="KW-1185">Reference proteome</keyword>
<sequence length="132" mass="14861">MRTSLKKESIKQLFMYLFVGSSGFLLDLGTLALLRSGFGLPAWLSAAAGFLIGTVYTFVLQRKLTFSNALSLGKSIYRYVILLAFNTVATSIIVELFEQRLDLYVLGKIISTAATTVWNFPIMKFWIYPNEK</sequence>
<evidence type="ECO:0000256" key="2">
    <source>
        <dbReference type="ARBA" id="ARBA00009399"/>
    </source>
</evidence>
<evidence type="ECO:0000313" key="9">
    <source>
        <dbReference type="Proteomes" id="UP000014417"/>
    </source>
</evidence>
<evidence type="ECO:0000256" key="4">
    <source>
        <dbReference type="ARBA" id="ARBA00022989"/>
    </source>
</evidence>
<comment type="caution">
    <text evidence="8">The sequence shown here is derived from an EMBL/GenBank/DDBJ whole genome shotgun (WGS) entry which is preliminary data.</text>
</comment>
<keyword evidence="3 6" id="KW-0812">Transmembrane</keyword>
<dbReference type="Proteomes" id="UP000014417">
    <property type="component" value="Unassembled WGS sequence"/>
</dbReference>
<keyword evidence="5 6" id="KW-0472">Membrane</keyword>
<name>S2X1T9_9ACTN</name>
<gene>
    <name evidence="8" type="ORF">HMPREF9306_00022</name>
</gene>
<evidence type="ECO:0000256" key="6">
    <source>
        <dbReference type="SAM" id="Phobius"/>
    </source>
</evidence>
<dbReference type="GO" id="GO:0000271">
    <property type="term" value="P:polysaccharide biosynthetic process"/>
    <property type="evidence" value="ECO:0007669"/>
    <property type="project" value="InterPro"/>
</dbReference>
<feature type="transmembrane region" description="Helical" evidence="6">
    <location>
        <begin position="12"/>
        <end position="34"/>
    </location>
</feature>
<dbReference type="PANTHER" id="PTHR38459:SF1">
    <property type="entry name" value="PROPHAGE BACTOPRENOL-LINKED GLUCOSE TRANSLOCASE HOMOLOG"/>
    <property type="match status" value="1"/>
</dbReference>